<comment type="caution">
    <text evidence="2">The sequence shown here is derived from an EMBL/GenBank/DDBJ whole genome shotgun (WGS) entry which is preliminary data.</text>
</comment>
<dbReference type="PROSITE" id="PS50994">
    <property type="entry name" value="INTEGRASE"/>
    <property type="match status" value="1"/>
</dbReference>
<feature type="non-terminal residue" evidence="2">
    <location>
        <position position="134"/>
    </location>
</feature>
<reference evidence="2 3" key="1">
    <citation type="journal article" date="2018" name="Front. Plant Sci.">
        <title>Red Clover (Trifolium pratense) and Zigzag Clover (T. medium) - A Picture of Genomic Similarities and Differences.</title>
        <authorList>
            <person name="Dluhosova J."/>
            <person name="Istvanek J."/>
            <person name="Nedelnik J."/>
            <person name="Repkova J."/>
        </authorList>
    </citation>
    <scope>NUCLEOTIDE SEQUENCE [LARGE SCALE GENOMIC DNA]</scope>
    <source>
        <strain evidence="3">cv. 10/8</strain>
        <tissue evidence="2">Leaf</tissue>
    </source>
</reference>
<dbReference type="InterPro" id="IPR036397">
    <property type="entry name" value="RNaseH_sf"/>
</dbReference>
<dbReference type="EMBL" id="LXQA010180512">
    <property type="protein sequence ID" value="MCI30562.1"/>
    <property type="molecule type" value="Genomic_DNA"/>
</dbReference>
<feature type="domain" description="Integrase catalytic" evidence="1">
    <location>
        <begin position="47"/>
        <end position="134"/>
    </location>
</feature>
<dbReference type="InterPro" id="IPR012337">
    <property type="entry name" value="RNaseH-like_sf"/>
</dbReference>
<dbReference type="Proteomes" id="UP000265520">
    <property type="component" value="Unassembled WGS sequence"/>
</dbReference>
<dbReference type="InterPro" id="IPR001584">
    <property type="entry name" value="Integrase_cat-core"/>
</dbReference>
<dbReference type="Gene3D" id="1.10.340.70">
    <property type="match status" value="1"/>
</dbReference>
<proteinExistence type="predicted"/>
<organism evidence="2 3">
    <name type="scientific">Trifolium medium</name>
    <dbReference type="NCBI Taxonomy" id="97028"/>
    <lineage>
        <taxon>Eukaryota</taxon>
        <taxon>Viridiplantae</taxon>
        <taxon>Streptophyta</taxon>
        <taxon>Embryophyta</taxon>
        <taxon>Tracheophyta</taxon>
        <taxon>Spermatophyta</taxon>
        <taxon>Magnoliopsida</taxon>
        <taxon>eudicotyledons</taxon>
        <taxon>Gunneridae</taxon>
        <taxon>Pentapetalae</taxon>
        <taxon>rosids</taxon>
        <taxon>fabids</taxon>
        <taxon>Fabales</taxon>
        <taxon>Fabaceae</taxon>
        <taxon>Papilionoideae</taxon>
        <taxon>50 kb inversion clade</taxon>
        <taxon>NPAAA clade</taxon>
        <taxon>Hologalegina</taxon>
        <taxon>IRL clade</taxon>
        <taxon>Trifolieae</taxon>
        <taxon>Trifolium</taxon>
    </lineage>
</organism>
<dbReference type="Gene3D" id="3.30.420.10">
    <property type="entry name" value="Ribonuclease H-like superfamily/Ribonuclease H"/>
    <property type="match status" value="1"/>
</dbReference>
<dbReference type="GO" id="GO:0003676">
    <property type="term" value="F:nucleic acid binding"/>
    <property type="evidence" value="ECO:0007669"/>
    <property type="project" value="InterPro"/>
</dbReference>
<dbReference type="PANTHER" id="PTHR35046">
    <property type="entry name" value="ZINC KNUCKLE (CCHC-TYPE) FAMILY PROTEIN"/>
    <property type="match status" value="1"/>
</dbReference>
<dbReference type="GO" id="GO:0015074">
    <property type="term" value="P:DNA integration"/>
    <property type="evidence" value="ECO:0007669"/>
    <property type="project" value="InterPro"/>
</dbReference>
<dbReference type="InterPro" id="IPR041588">
    <property type="entry name" value="Integrase_H2C2"/>
</dbReference>
<evidence type="ECO:0000313" key="2">
    <source>
        <dbReference type="EMBL" id="MCI30562.1"/>
    </source>
</evidence>
<dbReference type="Pfam" id="PF17921">
    <property type="entry name" value="Integrase_H2C2"/>
    <property type="match status" value="1"/>
</dbReference>
<accession>A0A392R3A1</accession>
<evidence type="ECO:0000313" key="3">
    <source>
        <dbReference type="Proteomes" id="UP000265520"/>
    </source>
</evidence>
<keyword evidence="3" id="KW-1185">Reference proteome</keyword>
<dbReference type="PANTHER" id="PTHR35046:SF9">
    <property type="entry name" value="RNA-DIRECTED DNA POLYMERASE"/>
    <property type="match status" value="1"/>
</dbReference>
<evidence type="ECO:0000259" key="1">
    <source>
        <dbReference type="PROSITE" id="PS50994"/>
    </source>
</evidence>
<protein>
    <submittedName>
        <fullName evidence="2">Transposon TF2-1 polyprotein</fullName>
    </submittedName>
</protein>
<sequence length="134" mass="15205">MGVDKTFHRLQANFYWSGMRQDVRNFVARCLICQATKYETKKPAGLLQPLPLPSGVWEDLSLDFIIGLPPSHGHTVILVVVDRFSKGAHFGALPTSYTAYKVAVMFLDMICKHHGLPRSLVSDRDPVFISKFWR</sequence>
<name>A0A392R3A1_9FABA</name>
<dbReference type="AlphaFoldDB" id="A0A392R3A1"/>
<dbReference type="SUPFAM" id="SSF53098">
    <property type="entry name" value="Ribonuclease H-like"/>
    <property type="match status" value="1"/>
</dbReference>